<proteinExistence type="inferred from homology"/>
<reference evidence="7" key="1">
    <citation type="submission" date="2023-04" db="EMBL/GenBank/DDBJ databases">
        <title>Black Yeasts Isolated from many extreme environments.</title>
        <authorList>
            <person name="Coleine C."/>
            <person name="Stajich J.E."/>
            <person name="Selbmann L."/>
        </authorList>
    </citation>
    <scope>NUCLEOTIDE SEQUENCE</scope>
    <source>
        <strain evidence="7">CCFEE 5312</strain>
    </source>
</reference>
<dbReference type="Proteomes" id="UP001271007">
    <property type="component" value="Unassembled WGS sequence"/>
</dbReference>
<evidence type="ECO:0000256" key="3">
    <source>
        <dbReference type="ARBA" id="ARBA00023015"/>
    </source>
</evidence>
<gene>
    <name evidence="7" type="primary">NUT2</name>
    <name evidence="6" type="synonym">MED10</name>
    <name evidence="7" type="ORF">LTR09_003597</name>
</gene>
<comment type="caution">
    <text evidence="7">The sequence shown here is derived from an EMBL/GenBank/DDBJ whole genome shotgun (WGS) entry which is preliminary data.</text>
</comment>
<comment type="subcellular location">
    <subcellularLocation>
        <location evidence="1 6">Nucleus</location>
    </subcellularLocation>
</comment>
<organism evidence="7 8">
    <name type="scientific">Extremus antarcticus</name>
    <dbReference type="NCBI Taxonomy" id="702011"/>
    <lineage>
        <taxon>Eukaryota</taxon>
        <taxon>Fungi</taxon>
        <taxon>Dikarya</taxon>
        <taxon>Ascomycota</taxon>
        <taxon>Pezizomycotina</taxon>
        <taxon>Dothideomycetes</taxon>
        <taxon>Dothideomycetidae</taxon>
        <taxon>Mycosphaerellales</taxon>
        <taxon>Extremaceae</taxon>
        <taxon>Extremus</taxon>
    </lineage>
</organism>
<keyword evidence="8" id="KW-1185">Reference proteome</keyword>
<keyword evidence="4 6" id="KW-0804">Transcription</keyword>
<protein>
    <recommendedName>
        <fullName evidence="6">Mediator of RNA polymerase II transcription subunit 10</fullName>
    </recommendedName>
    <alternativeName>
        <fullName evidence="6">Mediator complex subunit 10</fullName>
    </alternativeName>
</protein>
<evidence type="ECO:0000256" key="4">
    <source>
        <dbReference type="ARBA" id="ARBA00023163"/>
    </source>
</evidence>
<dbReference type="GO" id="GO:0016592">
    <property type="term" value="C:mediator complex"/>
    <property type="evidence" value="ECO:0007669"/>
    <property type="project" value="InterPro"/>
</dbReference>
<dbReference type="AlphaFoldDB" id="A0AAJ0DSA4"/>
<keyword evidence="6" id="KW-0010">Activator</keyword>
<dbReference type="GO" id="GO:0006357">
    <property type="term" value="P:regulation of transcription by RNA polymerase II"/>
    <property type="evidence" value="ECO:0007669"/>
    <property type="project" value="InterPro"/>
</dbReference>
<sequence length="137" mass="15770">MAATTLDDVDVHLRAIISNLYNLTVQTHAFQRDSQPRNFATEIKQLIRNLVDLTQAARRLPDHIPIELIEYIESTRNPDIYTREFVELVMRYNQQQKGRIEAFASFRDILAEQMMVGIPDIREDVKTVLIASGGRAD</sequence>
<comment type="similarity">
    <text evidence="2 6">Belongs to the Mediator complex subunit 10 family.</text>
</comment>
<evidence type="ECO:0000256" key="6">
    <source>
        <dbReference type="RuleBase" id="RU364146"/>
    </source>
</evidence>
<keyword evidence="5 6" id="KW-0539">Nucleus</keyword>
<dbReference type="InterPro" id="IPR019145">
    <property type="entry name" value="Mediator_Med10"/>
</dbReference>
<name>A0AAJ0DSA4_9PEZI</name>
<keyword evidence="3 6" id="KW-0805">Transcription regulation</keyword>
<accession>A0AAJ0DSA4</accession>
<evidence type="ECO:0000313" key="8">
    <source>
        <dbReference type="Proteomes" id="UP001271007"/>
    </source>
</evidence>
<dbReference type="EMBL" id="JAWDJX010000008">
    <property type="protein sequence ID" value="KAK3055676.1"/>
    <property type="molecule type" value="Genomic_DNA"/>
</dbReference>
<evidence type="ECO:0000256" key="2">
    <source>
        <dbReference type="ARBA" id="ARBA00005389"/>
    </source>
</evidence>
<comment type="subunit">
    <text evidence="6">Component of the Mediator complex.</text>
</comment>
<evidence type="ECO:0000256" key="1">
    <source>
        <dbReference type="ARBA" id="ARBA00004123"/>
    </source>
</evidence>
<evidence type="ECO:0000313" key="7">
    <source>
        <dbReference type="EMBL" id="KAK3055676.1"/>
    </source>
</evidence>
<comment type="function">
    <text evidence="6">Component of the Mediator complex, a coactivator involved in the regulated transcription of nearly all RNA polymerase II-dependent genes. Mediator functions as a bridge to convey information from gene-specific regulatory proteins to the basal RNA polymerase II transcription machinery. Mediator is recruited to promoters by direct interactions with regulatory proteins and serves as a scaffold for the assembly of a functional preinitiation complex with RNA polymerase II and the general transcription factors.</text>
</comment>
<evidence type="ECO:0000256" key="5">
    <source>
        <dbReference type="ARBA" id="ARBA00023242"/>
    </source>
</evidence>
<dbReference type="GO" id="GO:0003712">
    <property type="term" value="F:transcription coregulator activity"/>
    <property type="evidence" value="ECO:0007669"/>
    <property type="project" value="InterPro"/>
</dbReference>
<dbReference type="Pfam" id="PF09748">
    <property type="entry name" value="Med10"/>
    <property type="match status" value="1"/>
</dbReference>